<evidence type="ECO:0000313" key="1">
    <source>
        <dbReference type="EMBL" id="KAI5666597.1"/>
    </source>
</evidence>
<reference evidence="2" key="1">
    <citation type="journal article" date="2023" name="Nat. Plants">
        <title>Single-cell RNA sequencing provides a high-resolution roadmap for understanding the multicellular compartmentation of specialized metabolism.</title>
        <authorList>
            <person name="Sun S."/>
            <person name="Shen X."/>
            <person name="Li Y."/>
            <person name="Li Y."/>
            <person name="Wang S."/>
            <person name="Li R."/>
            <person name="Zhang H."/>
            <person name="Shen G."/>
            <person name="Guo B."/>
            <person name="Wei J."/>
            <person name="Xu J."/>
            <person name="St-Pierre B."/>
            <person name="Chen S."/>
            <person name="Sun C."/>
        </authorList>
    </citation>
    <scope>NUCLEOTIDE SEQUENCE [LARGE SCALE GENOMIC DNA]</scope>
</reference>
<protein>
    <submittedName>
        <fullName evidence="1">Uncharacterized protein</fullName>
    </submittedName>
</protein>
<organism evidence="1 2">
    <name type="scientific">Catharanthus roseus</name>
    <name type="common">Madagascar periwinkle</name>
    <name type="synonym">Vinca rosea</name>
    <dbReference type="NCBI Taxonomy" id="4058"/>
    <lineage>
        <taxon>Eukaryota</taxon>
        <taxon>Viridiplantae</taxon>
        <taxon>Streptophyta</taxon>
        <taxon>Embryophyta</taxon>
        <taxon>Tracheophyta</taxon>
        <taxon>Spermatophyta</taxon>
        <taxon>Magnoliopsida</taxon>
        <taxon>eudicotyledons</taxon>
        <taxon>Gunneridae</taxon>
        <taxon>Pentapetalae</taxon>
        <taxon>asterids</taxon>
        <taxon>lamiids</taxon>
        <taxon>Gentianales</taxon>
        <taxon>Apocynaceae</taxon>
        <taxon>Rauvolfioideae</taxon>
        <taxon>Vinceae</taxon>
        <taxon>Catharanthinae</taxon>
        <taxon>Catharanthus</taxon>
    </lineage>
</organism>
<keyword evidence="2" id="KW-1185">Reference proteome</keyword>
<proteinExistence type="predicted"/>
<evidence type="ECO:0000313" key="2">
    <source>
        <dbReference type="Proteomes" id="UP001060085"/>
    </source>
</evidence>
<comment type="caution">
    <text evidence="1">The sequence shown here is derived from an EMBL/GenBank/DDBJ whole genome shotgun (WGS) entry which is preliminary data.</text>
</comment>
<name>A0ACC0B1R9_CATRO</name>
<sequence>MLRSAQAQLRNNEFMEPLTSRIRMMVIEGNHEIEPQAAGVTFKSYLTRFSLPSEESGSNSNFFYSFDAGGVHFIVLGAYIDYNRTGSQYDWLLKDLHRIDRSVTPWVVAAWHPPWYNSYSSQYQEFEFMRLEMEEILYSDRIDIVFSGHVHAYERMNRVYNYTLDPCGPIYITVGDGGNIEKVDVDHADEPGKCPARDERYGGVLATLCGGSL</sequence>
<dbReference type="Proteomes" id="UP001060085">
    <property type="component" value="Linkage Group LG04"/>
</dbReference>
<gene>
    <name evidence="1" type="ORF">M9H77_16450</name>
</gene>
<accession>A0ACC0B1R9</accession>
<dbReference type="EMBL" id="CM044704">
    <property type="protein sequence ID" value="KAI5666597.1"/>
    <property type="molecule type" value="Genomic_DNA"/>
</dbReference>